<dbReference type="Proteomes" id="UP001620626">
    <property type="component" value="Unassembled WGS sequence"/>
</dbReference>
<accession>A0ABD2M3L9</accession>
<feature type="region of interest" description="Disordered" evidence="1">
    <location>
        <begin position="201"/>
        <end position="225"/>
    </location>
</feature>
<organism evidence="2 3">
    <name type="scientific">Heterodera trifolii</name>
    <dbReference type="NCBI Taxonomy" id="157864"/>
    <lineage>
        <taxon>Eukaryota</taxon>
        <taxon>Metazoa</taxon>
        <taxon>Ecdysozoa</taxon>
        <taxon>Nematoda</taxon>
        <taxon>Chromadorea</taxon>
        <taxon>Rhabditida</taxon>
        <taxon>Tylenchina</taxon>
        <taxon>Tylenchomorpha</taxon>
        <taxon>Tylenchoidea</taxon>
        <taxon>Heteroderidae</taxon>
        <taxon>Heteroderinae</taxon>
        <taxon>Heterodera</taxon>
    </lineage>
</organism>
<sequence>MPCRCRPLPVELVNEFVSFVPGLFCRKFVLPANSQFFYLLLRSKRSKIWKSETVDVREESALYTFGQMFPPFSAIIPRLPDHRDALTLSMQRIMFLENLAIGRLLPLYELLHPNGHSQWIMSLRARNVPDSRPTVWAFFQTNSGAIASRFHCAFHPIQLTDANVEWDAALVSFADRVAWRHNWNPLTEQIRSALAQIESGEVPSDVDPSPYDLPPSDSPPSLGGL</sequence>
<evidence type="ECO:0000313" key="3">
    <source>
        <dbReference type="Proteomes" id="UP001620626"/>
    </source>
</evidence>
<dbReference type="AlphaFoldDB" id="A0ABD2M3L9"/>
<name>A0ABD2M3L9_9BILA</name>
<comment type="caution">
    <text evidence="2">The sequence shown here is derived from an EMBL/GenBank/DDBJ whole genome shotgun (WGS) entry which is preliminary data.</text>
</comment>
<gene>
    <name evidence="2" type="ORF">niasHT_001662</name>
</gene>
<dbReference type="EMBL" id="JBICBT010000157">
    <property type="protein sequence ID" value="KAL3122122.1"/>
    <property type="molecule type" value="Genomic_DNA"/>
</dbReference>
<keyword evidence="3" id="KW-1185">Reference proteome</keyword>
<proteinExistence type="predicted"/>
<protein>
    <submittedName>
        <fullName evidence="2">Uncharacterized protein</fullName>
    </submittedName>
</protein>
<evidence type="ECO:0000313" key="2">
    <source>
        <dbReference type="EMBL" id="KAL3122122.1"/>
    </source>
</evidence>
<evidence type="ECO:0000256" key="1">
    <source>
        <dbReference type="SAM" id="MobiDB-lite"/>
    </source>
</evidence>
<reference evidence="2 3" key="1">
    <citation type="submission" date="2024-10" db="EMBL/GenBank/DDBJ databases">
        <authorList>
            <person name="Kim D."/>
        </authorList>
    </citation>
    <scope>NUCLEOTIDE SEQUENCE [LARGE SCALE GENOMIC DNA]</scope>
    <source>
        <strain evidence="2">BH-2024</strain>
    </source>
</reference>